<evidence type="ECO:0000256" key="2">
    <source>
        <dbReference type="SAM" id="Phobius"/>
    </source>
</evidence>
<feature type="transmembrane region" description="Helical" evidence="2">
    <location>
        <begin position="77"/>
        <end position="100"/>
    </location>
</feature>
<keyword evidence="2" id="KW-0812">Transmembrane</keyword>
<keyword evidence="2" id="KW-1133">Transmembrane helix</keyword>
<feature type="domain" description="DUF7703" evidence="3">
    <location>
        <begin position="13"/>
        <end position="251"/>
    </location>
</feature>
<feature type="compositionally biased region" description="Polar residues" evidence="1">
    <location>
        <begin position="341"/>
        <end position="350"/>
    </location>
</feature>
<reference evidence="4 5" key="1">
    <citation type="submission" date="2015-05" db="EMBL/GenBank/DDBJ databases">
        <title>Distinctive expansion of gene families associated with plant cell wall degradation and secondary metabolism in the genomes of grapevine trunk pathogens.</title>
        <authorList>
            <person name="Lawrence D.P."/>
            <person name="Travadon R."/>
            <person name="Rolshausen P.E."/>
            <person name="Baumgartner K."/>
        </authorList>
    </citation>
    <scope>NUCLEOTIDE SEQUENCE [LARGE SCALE GENOMIC DNA]</scope>
    <source>
        <strain evidence="4">UCRPC4</strain>
    </source>
</reference>
<evidence type="ECO:0000259" key="3">
    <source>
        <dbReference type="Pfam" id="PF24802"/>
    </source>
</evidence>
<dbReference type="PANTHER" id="PTHR37013">
    <property type="entry name" value="INTEGRAL MEMBRANE PROTEIN (AFU_ORTHOLOGUE AFUA_1G05950)-RELATED"/>
    <property type="match status" value="1"/>
</dbReference>
<gene>
    <name evidence="4" type="ORF">UCRPC4_g04757</name>
</gene>
<keyword evidence="5" id="KW-1185">Reference proteome</keyword>
<feature type="transmembrane region" description="Helical" evidence="2">
    <location>
        <begin position="159"/>
        <end position="176"/>
    </location>
</feature>
<feature type="transmembrane region" description="Helical" evidence="2">
    <location>
        <begin position="196"/>
        <end position="215"/>
    </location>
</feature>
<protein>
    <submittedName>
        <fullName evidence="4">Putative integral membrane protein</fullName>
    </submittedName>
</protein>
<proteinExistence type="predicted"/>
<dbReference type="InterPro" id="IPR056120">
    <property type="entry name" value="DUF7703"/>
</dbReference>
<dbReference type="Pfam" id="PF24802">
    <property type="entry name" value="DUF7703"/>
    <property type="match status" value="1"/>
</dbReference>
<name>A0A0G2GPY8_PHACM</name>
<dbReference type="Proteomes" id="UP000053317">
    <property type="component" value="Unassembled WGS sequence"/>
</dbReference>
<evidence type="ECO:0000313" key="5">
    <source>
        <dbReference type="Proteomes" id="UP000053317"/>
    </source>
</evidence>
<feature type="transmembrane region" description="Helical" evidence="2">
    <location>
        <begin position="44"/>
        <end position="65"/>
    </location>
</feature>
<keyword evidence="2" id="KW-0472">Membrane</keyword>
<feature type="transmembrane region" description="Helical" evidence="2">
    <location>
        <begin position="112"/>
        <end position="129"/>
    </location>
</feature>
<evidence type="ECO:0000313" key="4">
    <source>
        <dbReference type="EMBL" id="KKY18860.1"/>
    </source>
</evidence>
<organism evidence="4 5">
    <name type="scientific">Phaeomoniella chlamydospora</name>
    <name type="common">Phaeoacremonium chlamydosporum</name>
    <dbReference type="NCBI Taxonomy" id="158046"/>
    <lineage>
        <taxon>Eukaryota</taxon>
        <taxon>Fungi</taxon>
        <taxon>Dikarya</taxon>
        <taxon>Ascomycota</taxon>
        <taxon>Pezizomycotina</taxon>
        <taxon>Eurotiomycetes</taxon>
        <taxon>Chaetothyriomycetidae</taxon>
        <taxon>Phaeomoniellales</taxon>
        <taxon>Phaeomoniellaceae</taxon>
        <taxon>Phaeomoniella</taxon>
    </lineage>
</organism>
<dbReference type="PANTHER" id="PTHR37013:SF3">
    <property type="entry name" value="INTEGRAL MEMBRANE PROTEIN (AFU_ORTHOLOGUE AFUA_1G05950)"/>
    <property type="match status" value="1"/>
</dbReference>
<accession>A0A0G2GPY8</accession>
<dbReference type="OrthoDB" id="405906at2759"/>
<comment type="caution">
    <text evidence="4">The sequence shown here is derived from an EMBL/GenBank/DDBJ whole genome shotgun (WGS) entry which is preliminary data.</text>
</comment>
<feature type="region of interest" description="Disordered" evidence="1">
    <location>
        <begin position="338"/>
        <end position="359"/>
    </location>
</feature>
<reference evidence="4 5" key="2">
    <citation type="submission" date="2015-05" db="EMBL/GenBank/DDBJ databases">
        <authorList>
            <person name="Morales-Cruz A."/>
            <person name="Amrine K.C."/>
            <person name="Cantu D."/>
        </authorList>
    </citation>
    <scope>NUCLEOTIDE SEQUENCE [LARGE SCALE GENOMIC DNA]</scope>
    <source>
        <strain evidence="4">UCRPC4</strain>
    </source>
</reference>
<feature type="transmembrane region" description="Helical" evidence="2">
    <location>
        <begin position="14"/>
        <end position="37"/>
    </location>
</feature>
<dbReference type="EMBL" id="LCWF01000115">
    <property type="protein sequence ID" value="KKY18860.1"/>
    <property type="molecule type" value="Genomic_DNA"/>
</dbReference>
<dbReference type="AlphaFoldDB" id="A0A0G2GPY8"/>
<evidence type="ECO:0000256" key="1">
    <source>
        <dbReference type="SAM" id="MobiDB-lite"/>
    </source>
</evidence>
<sequence>MIISDDGSSLAWKIIISTFCAFTLYNAIELLVLLLVTFTRFRGLYFWSMAIASTGLIPYALGFLLKFFNIARGDSVWFSMVLLTIGWWTMVTGQSVVLWSRLHLVVNNDRKLLRWLLWMIVVDAFILHIPTSVLTFGSNAANSSIQTGFMRAYGIMEKIQMTGFCIQEFILSGIYVREALRILKGSLADNTRKFMVQLLTINVLIMVMDCGLVGLEYANLYILQVALKGVVYAIKLKLEYAVLSRLVSFVKAPNRGSVTLDGNPFTTAAEKADRSPSLRCSPRSKSNAGVDPLCTGFEVYDFVDPSKPAVDMTNAHSFAAPEMFIDRRVSELDREMARMATGQSPLSSTERVGRLPPQG</sequence>